<dbReference type="HOGENOM" id="CLU_3106615_0_0_1"/>
<dbReference type="Proteomes" id="UP000053424">
    <property type="component" value="Unassembled WGS sequence"/>
</dbReference>
<sequence length="51" mass="5442">MGPISSVPPPCNPTSVNHGTNLIRQLTALHGDRLSIHPVENKDNEANTLQG</sequence>
<organism evidence="1 2">
    <name type="scientific">Hebeloma cylindrosporum</name>
    <dbReference type="NCBI Taxonomy" id="76867"/>
    <lineage>
        <taxon>Eukaryota</taxon>
        <taxon>Fungi</taxon>
        <taxon>Dikarya</taxon>
        <taxon>Basidiomycota</taxon>
        <taxon>Agaricomycotina</taxon>
        <taxon>Agaricomycetes</taxon>
        <taxon>Agaricomycetidae</taxon>
        <taxon>Agaricales</taxon>
        <taxon>Agaricineae</taxon>
        <taxon>Hymenogastraceae</taxon>
        <taxon>Hebeloma</taxon>
    </lineage>
</organism>
<gene>
    <name evidence="1" type="ORF">M413DRAFT_449019</name>
</gene>
<proteinExistence type="predicted"/>
<evidence type="ECO:0000313" key="2">
    <source>
        <dbReference type="Proteomes" id="UP000053424"/>
    </source>
</evidence>
<evidence type="ECO:0000313" key="1">
    <source>
        <dbReference type="EMBL" id="KIM36671.1"/>
    </source>
</evidence>
<reference evidence="1 2" key="1">
    <citation type="submission" date="2014-04" db="EMBL/GenBank/DDBJ databases">
        <authorList>
            <consortium name="DOE Joint Genome Institute"/>
            <person name="Kuo A."/>
            <person name="Gay G."/>
            <person name="Dore J."/>
            <person name="Kohler A."/>
            <person name="Nagy L.G."/>
            <person name="Floudas D."/>
            <person name="Copeland A."/>
            <person name="Barry K.W."/>
            <person name="Cichocki N."/>
            <person name="Veneault-Fourrey C."/>
            <person name="LaButti K."/>
            <person name="Lindquist E.A."/>
            <person name="Lipzen A."/>
            <person name="Lundell T."/>
            <person name="Morin E."/>
            <person name="Murat C."/>
            <person name="Sun H."/>
            <person name="Tunlid A."/>
            <person name="Henrissat B."/>
            <person name="Grigoriev I.V."/>
            <person name="Hibbett D.S."/>
            <person name="Martin F."/>
            <person name="Nordberg H.P."/>
            <person name="Cantor M.N."/>
            <person name="Hua S.X."/>
        </authorList>
    </citation>
    <scope>NUCLEOTIDE SEQUENCE [LARGE SCALE GENOMIC DNA]</scope>
    <source>
        <strain evidence="2">h7</strain>
    </source>
</reference>
<accession>A0A0C3BZ08</accession>
<name>A0A0C3BZ08_HEBCY</name>
<reference evidence="2" key="2">
    <citation type="submission" date="2015-01" db="EMBL/GenBank/DDBJ databases">
        <title>Evolutionary Origins and Diversification of the Mycorrhizal Mutualists.</title>
        <authorList>
            <consortium name="DOE Joint Genome Institute"/>
            <consortium name="Mycorrhizal Genomics Consortium"/>
            <person name="Kohler A."/>
            <person name="Kuo A."/>
            <person name="Nagy L.G."/>
            <person name="Floudas D."/>
            <person name="Copeland A."/>
            <person name="Barry K.W."/>
            <person name="Cichocki N."/>
            <person name="Veneault-Fourrey C."/>
            <person name="LaButti K."/>
            <person name="Lindquist E.A."/>
            <person name="Lipzen A."/>
            <person name="Lundell T."/>
            <person name="Morin E."/>
            <person name="Murat C."/>
            <person name="Riley R."/>
            <person name="Ohm R."/>
            <person name="Sun H."/>
            <person name="Tunlid A."/>
            <person name="Henrissat B."/>
            <person name="Grigoriev I.V."/>
            <person name="Hibbett D.S."/>
            <person name="Martin F."/>
        </authorList>
    </citation>
    <scope>NUCLEOTIDE SEQUENCE [LARGE SCALE GENOMIC DNA]</scope>
    <source>
        <strain evidence="2">h7</strain>
    </source>
</reference>
<dbReference type="EMBL" id="KN831803">
    <property type="protein sequence ID" value="KIM36671.1"/>
    <property type="molecule type" value="Genomic_DNA"/>
</dbReference>
<dbReference type="AlphaFoldDB" id="A0A0C3BZ08"/>
<protein>
    <submittedName>
        <fullName evidence="1">Uncharacterized protein</fullName>
    </submittedName>
</protein>
<keyword evidence="2" id="KW-1185">Reference proteome</keyword>